<dbReference type="GeneID" id="106807418"/>
<dbReference type="PANTHER" id="PTHR21696:SF2">
    <property type="entry name" value="PROTEIN UNC-79 HOMOLOG"/>
    <property type="match status" value="1"/>
</dbReference>
<evidence type="ECO:0000313" key="2">
    <source>
        <dbReference type="RefSeq" id="XP_014665227.1"/>
    </source>
</evidence>
<dbReference type="RefSeq" id="XP_014665227.1">
    <property type="nucleotide sequence ID" value="XM_014809741.1"/>
</dbReference>
<dbReference type="PANTHER" id="PTHR21696">
    <property type="entry name" value="PROTEIN UNC-79 HOMOLOG"/>
    <property type="match status" value="1"/>
</dbReference>
<keyword evidence="1" id="KW-1185">Reference proteome</keyword>
<organism evidence="1 2">
    <name type="scientific">Priapulus caudatus</name>
    <name type="common">Priapulid worm</name>
    <dbReference type="NCBI Taxonomy" id="37621"/>
    <lineage>
        <taxon>Eukaryota</taxon>
        <taxon>Metazoa</taxon>
        <taxon>Ecdysozoa</taxon>
        <taxon>Scalidophora</taxon>
        <taxon>Priapulida</taxon>
        <taxon>Priapulimorpha</taxon>
        <taxon>Priapulimorphida</taxon>
        <taxon>Priapulidae</taxon>
        <taxon>Priapulus</taxon>
    </lineage>
</organism>
<accession>A0ABM1DZ56</accession>
<proteinExistence type="predicted"/>
<dbReference type="InterPro" id="IPR024855">
    <property type="entry name" value="UNC79"/>
</dbReference>
<reference evidence="2" key="1">
    <citation type="submission" date="2025-08" db="UniProtKB">
        <authorList>
            <consortium name="RefSeq"/>
        </authorList>
    </citation>
    <scope>IDENTIFICATION</scope>
</reference>
<protein>
    <submittedName>
        <fullName evidence="2">Protein unc-79 homolog isoform X1</fullName>
    </submittedName>
</protein>
<dbReference type="Proteomes" id="UP000695022">
    <property type="component" value="Unplaced"/>
</dbReference>
<name>A0ABM1DZ56_PRICU</name>
<sequence length="560" mass="63186">MSVASQCLRTVLHQMSSFGIFLQLFQSSCEDEFFQTICGVLADFNELNQWAPLVNLLEALNDKNTRISDDKVVSLLHNMAVYMECMPLEGGPWNNILSLFDVFFRALPGMLPSEITDMTDTFRIIASVLKIPGLSQQKSILEPFSKLISFTIQNCAFKLNHLMELCLLCNRAFTKERDRLLLSRAAVFELVQALKFKTVLPDENLLLLVQLVVLDAGGTLSPTNVAEELFGRNYDPHTMISTNAADCMKHNLTDCIEFISDLHTISKVKSNMKGGSNTALNEDTLGGLLKAGISQYVALEFTRSSSRDFRAHNRYLPWLYHPPSAMQQGPKEFTDCIAHIRMLSWLLLGSLTHSAMTQSQGSILCQPIPIEASTHIADHVLVILTGFAEQSKQSVLHMSSLFHTFILCQLWTMYCEQMALMNPPQSEEHVIASVTILDFWGRVTPGVLQLLSHSKVDRSELAEMVNLHFLSLIEALQECNSTVLSKFFPMWGPVLHCYHSQLPGQMLVRLQNCQNWIPPVQTKEELAYNSTVLLHWLKRLQFKMGQIEMQSSAATQFYTV</sequence>
<evidence type="ECO:0000313" key="1">
    <source>
        <dbReference type="Proteomes" id="UP000695022"/>
    </source>
</evidence>
<gene>
    <name evidence="2" type="primary">LOC106807418</name>
</gene>